<proteinExistence type="predicted"/>
<feature type="chain" id="PRO_5045577143" description="M23 family metallopeptidase" evidence="2">
    <location>
        <begin position="22"/>
        <end position="111"/>
    </location>
</feature>
<protein>
    <recommendedName>
        <fullName evidence="5">M23 family metallopeptidase</fullName>
    </recommendedName>
</protein>
<gene>
    <name evidence="3" type="ORF">ACFY35_14275</name>
</gene>
<organism evidence="3 4">
    <name type="scientific">Paractinoplanes globisporus</name>
    <dbReference type="NCBI Taxonomy" id="113565"/>
    <lineage>
        <taxon>Bacteria</taxon>
        <taxon>Bacillati</taxon>
        <taxon>Actinomycetota</taxon>
        <taxon>Actinomycetes</taxon>
        <taxon>Micromonosporales</taxon>
        <taxon>Micromonosporaceae</taxon>
        <taxon>Paractinoplanes</taxon>
    </lineage>
</organism>
<accession>A0ABW6WBB4</accession>
<feature type="region of interest" description="Disordered" evidence="1">
    <location>
        <begin position="21"/>
        <end position="54"/>
    </location>
</feature>
<evidence type="ECO:0000313" key="3">
    <source>
        <dbReference type="EMBL" id="MFF5290608.1"/>
    </source>
</evidence>
<feature type="compositionally biased region" description="Low complexity" evidence="1">
    <location>
        <begin position="35"/>
        <end position="54"/>
    </location>
</feature>
<reference evidence="3 4" key="1">
    <citation type="submission" date="2024-10" db="EMBL/GenBank/DDBJ databases">
        <title>The Natural Products Discovery Center: Release of the First 8490 Sequenced Strains for Exploring Actinobacteria Biosynthetic Diversity.</title>
        <authorList>
            <person name="Kalkreuter E."/>
            <person name="Kautsar S.A."/>
            <person name="Yang D."/>
            <person name="Bader C.D."/>
            <person name="Teijaro C.N."/>
            <person name="Fluegel L."/>
            <person name="Davis C.M."/>
            <person name="Simpson J.R."/>
            <person name="Lauterbach L."/>
            <person name="Steele A.D."/>
            <person name="Gui C."/>
            <person name="Meng S."/>
            <person name="Li G."/>
            <person name="Viehrig K."/>
            <person name="Ye F."/>
            <person name="Su P."/>
            <person name="Kiefer A.F."/>
            <person name="Nichols A."/>
            <person name="Cepeda A.J."/>
            <person name="Yan W."/>
            <person name="Fan B."/>
            <person name="Jiang Y."/>
            <person name="Adhikari A."/>
            <person name="Zheng C.-J."/>
            <person name="Schuster L."/>
            <person name="Cowan T.M."/>
            <person name="Smanski M.J."/>
            <person name="Chevrette M.G."/>
            <person name="De Carvalho L.P.S."/>
            <person name="Shen B."/>
        </authorList>
    </citation>
    <scope>NUCLEOTIDE SEQUENCE [LARGE SCALE GENOMIC DNA]</scope>
    <source>
        <strain evidence="3 4">NPDC000087</strain>
    </source>
</reference>
<keyword evidence="2" id="KW-0732">Signal</keyword>
<keyword evidence="4" id="KW-1185">Reference proteome</keyword>
<feature type="signal peptide" evidence="2">
    <location>
        <begin position="1"/>
        <end position="21"/>
    </location>
</feature>
<evidence type="ECO:0000256" key="2">
    <source>
        <dbReference type="SAM" id="SignalP"/>
    </source>
</evidence>
<evidence type="ECO:0000313" key="4">
    <source>
        <dbReference type="Proteomes" id="UP001602245"/>
    </source>
</evidence>
<evidence type="ECO:0000256" key="1">
    <source>
        <dbReference type="SAM" id="MobiDB-lite"/>
    </source>
</evidence>
<sequence>MPSIFVVLVMLAGPLVGCGHAAPEGPVPPAPAPPATSVSPARPSSPAPAWGSGPFTVVHHPAVPPVPVVTEIRAGAHPGFAGHTSIAVGTAGHSGFRVGELPGRIYVDVAH</sequence>
<dbReference type="Proteomes" id="UP001602245">
    <property type="component" value="Unassembled WGS sequence"/>
</dbReference>
<feature type="compositionally biased region" description="Pro residues" evidence="1">
    <location>
        <begin position="25"/>
        <end position="34"/>
    </location>
</feature>
<name>A0ABW6WBB4_9ACTN</name>
<dbReference type="RefSeq" id="WP_157295500.1">
    <property type="nucleotide sequence ID" value="NZ_JBIAZU010000002.1"/>
</dbReference>
<dbReference type="EMBL" id="JBIAZU010000002">
    <property type="protein sequence ID" value="MFF5290608.1"/>
    <property type="molecule type" value="Genomic_DNA"/>
</dbReference>
<evidence type="ECO:0008006" key="5">
    <source>
        <dbReference type="Google" id="ProtNLM"/>
    </source>
</evidence>
<comment type="caution">
    <text evidence="3">The sequence shown here is derived from an EMBL/GenBank/DDBJ whole genome shotgun (WGS) entry which is preliminary data.</text>
</comment>